<dbReference type="AlphaFoldDB" id="A0A6V7HAR6"/>
<feature type="domain" description="Cytochrome oxidase subunit II copper A binding" evidence="4">
    <location>
        <begin position="29"/>
        <end position="65"/>
    </location>
</feature>
<protein>
    <recommendedName>
        <fullName evidence="4">Cytochrome oxidase subunit II copper A binding domain-containing protein</fullName>
    </recommendedName>
</protein>
<comment type="cofactor">
    <cofactor evidence="1">
        <name>Cu cation</name>
        <dbReference type="ChEBI" id="CHEBI:23378"/>
    </cofactor>
</comment>
<accession>A0A6V7HAR6</accession>
<dbReference type="Proteomes" id="UP000752696">
    <property type="component" value="Unassembled WGS sequence"/>
</dbReference>
<sequence>MILIFQLKLLVINGIDHFINTLNLIIMKLILRNYLNINQFRLLETDNRLIIPFEISLRLIVSSLD</sequence>
<dbReference type="InterPro" id="IPR008972">
    <property type="entry name" value="Cupredoxin"/>
</dbReference>
<dbReference type="EMBL" id="CAJDYZ010009889">
    <property type="protein sequence ID" value="CAD1477199.1"/>
    <property type="molecule type" value="Genomic_DNA"/>
</dbReference>
<dbReference type="InterPro" id="IPR002429">
    <property type="entry name" value="CcO_II-like_C"/>
</dbReference>
<evidence type="ECO:0000313" key="6">
    <source>
        <dbReference type="Proteomes" id="UP000752696"/>
    </source>
</evidence>
<keyword evidence="2" id="KW-0460">Magnesium</keyword>
<comment type="caution">
    <text evidence="5">The sequence shown here is derived from an EMBL/GenBank/DDBJ whole genome shotgun (WGS) entry which is preliminary data.</text>
</comment>
<reference evidence="5" key="1">
    <citation type="submission" date="2020-07" db="EMBL/GenBank/DDBJ databases">
        <authorList>
            <person name="Nazaruddin N."/>
        </authorList>
    </citation>
    <scope>NUCLEOTIDE SEQUENCE</scope>
</reference>
<proteinExistence type="predicted"/>
<dbReference type="GO" id="GO:0004129">
    <property type="term" value="F:cytochrome-c oxidase activity"/>
    <property type="evidence" value="ECO:0007669"/>
    <property type="project" value="UniProtKB-EC"/>
</dbReference>
<evidence type="ECO:0000259" key="4">
    <source>
        <dbReference type="Pfam" id="PF00116"/>
    </source>
</evidence>
<organism evidence="5 6">
    <name type="scientific">Heterotrigona itama</name>
    <dbReference type="NCBI Taxonomy" id="395501"/>
    <lineage>
        <taxon>Eukaryota</taxon>
        <taxon>Metazoa</taxon>
        <taxon>Ecdysozoa</taxon>
        <taxon>Arthropoda</taxon>
        <taxon>Hexapoda</taxon>
        <taxon>Insecta</taxon>
        <taxon>Pterygota</taxon>
        <taxon>Neoptera</taxon>
        <taxon>Endopterygota</taxon>
        <taxon>Hymenoptera</taxon>
        <taxon>Apocrita</taxon>
        <taxon>Aculeata</taxon>
        <taxon>Apoidea</taxon>
        <taxon>Anthophila</taxon>
        <taxon>Apidae</taxon>
        <taxon>Heterotrigona</taxon>
    </lineage>
</organism>
<comment type="catalytic activity">
    <reaction evidence="3">
        <text>4 Fe(II)-[cytochrome c] + O2 + 8 H(+)(in) = 4 Fe(III)-[cytochrome c] + 2 H2O + 4 H(+)(out)</text>
        <dbReference type="Rhea" id="RHEA:11436"/>
        <dbReference type="Rhea" id="RHEA-COMP:10350"/>
        <dbReference type="Rhea" id="RHEA-COMP:14399"/>
        <dbReference type="ChEBI" id="CHEBI:15377"/>
        <dbReference type="ChEBI" id="CHEBI:15378"/>
        <dbReference type="ChEBI" id="CHEBI:15379"/>
        <dbReference type="ChEBI" id="CHEBI:29033"/>
        <dbReference type="ChEBI" id="CHEBI:29034"/>
        <dbReference type="EC" id="7.1.1.9"/>
    </reaction>
    <physiologicalReaction direction="left-to-right" evidence="3">
        <dbReference type="Rhea" id="RHEA:11437"/>
    </physiologicalReaction>
</comment>
<dbReference type="GO" id="GO:0005507">
    <property type="term" value="F:copper ion binding"/>
    <property type="evidence" value="ECO:0007669"/>
    <property type="project" value="InterPro"/>
</dbReference>
<dbReference type="GO" id="GO:0016020">
    <property type="term" value="C:membrane"/>
    <property type="evidence" value="ECO:0007669"/>
    <property type="project" value="InterPro"/>
</dbReference>
<dbReference type="SUPFAM" id="SSF49503">
    <property type="entry name" value="Cupredoxins"/>
    <property type="match status" value="1"/>
</dbReference>
<evidence type="ECO:0000313" key="5">
    <source>
        <dbReference type="EMBL" id="CAD1477199.1"/>
    </source>
</evidence>
<name>A0A6V7HAR6_9HYME</name>
<evidence type="ECO:0000256" key="3">
    <source>
        <dbReference type="ARBA" id="ARBA00049512"/>
    </source>
</evidence>
<evidence type="ECO:0000256" key="2">
    <source>
        <dbReference type="ARBA" id="ARBA00022842"/>
    </source>
</evidence>
<feature type="non-terminal residue" evidence="5">
    <location>
        <position position="65"/>
    </location>
</feature>
<gene>
    <name evidence="5" type="ORF">MHI_LOCUS715109</name>
</gene>
<keyword evidence="6" id="KW-1185">Reference proteome</keyword>
<evidence type="ECO:0000256" key="1">
    <source>
        <dbReference type="ARBA" id="ARBA00001935"/>
    </source>
</evidence>
<dbReference type="Pfam" id="PF00116">
    <property type="entry name" value="COX2"/>
    <property type="match status" value="1"/>
</dbReference>
<dbReference type="OrthoDB" id="539285at2759"/>